<evidence type="ECO:0000256" key="2">
    <source>
        <dbReference type="ARBA" id="ARBA00022617"/>
    </source>
</evidence>
<dbReference type="Gene3D" id="1.10.8.640">
    <property type="entry name" value="Cytochrome C biogenesis protein"/>
    <property type="match status" value="1"/>
</dbReference>
<dbReference type="RefSeq" id="WP_377336087.1">
    <property type="nucleotide sequence ID" value="NZ_JBHSGB010000017.1"/>
</dbReference>
<keyword evidence="7" id="KW-1133">Transmembrane helix</keyword>
<keyword evidence="4 7" id="KW-0732">Signal</keyword>
<evidence type="ECO:0000256" key="7">
    <source>
        <dbReference type="RuleBase" id="RU364112"/>
    </source>
</evidence>
<dbReference type="Proteomes" id="UP001595962">
    <property type="component" value="Unassembled WGS sequence"/>
</dbReference>
<dbReference type="InterPro" id="IPR038297">
    <property type="entry name" value="CcmH/CycL/NrfF/Ccl2_sf"/>
</dbReference>
<feature type="transmembrane region" description="Helical" evidence="7">
    <location>
        <begin position="112"/>
        <end position="131"/>
    </location>
</feature>
<evidence type="ECO:0000313" key="10">
    <source>
        <dbReference type="Proteomes" id="UP001595962"/>
    </source>
</evidence>
<keyword evidence="5" id="KW-0201">Cytochrome c-type biogenesis</keyword>
<evidence type="ECO:0000256" key="4">
    <source>
        <dbReference type="ARBA" id="ARBA00022729"/>
    </source>
</evidence>
<organism evidence="9 10">
    <name type="scientific">Rheinheimera marina</name>
    <dbReference type="NCBI Taxonomy" id="1774958"/>
    <lineage>
        <taxon>Bacteria</taxon>
        <taxon>Pseudomonadati</taxon>
        <taxon>Pseudomonadota</taxon>
        <taxon>Gammaproteobacteria</taxon>
        <taxon>Chromatiales</taxon>
        <taxon>Chromatiaceae</taxon>
        <taxon>Rheinheimera</taxon>
    </lineage>
</organism>
<keyword evidence="7" id="KW-0812">Transmembrane</keyword>
<evidence type="ECO:0000259" key="8">
    <source>
        <dbReference type="Pfam" id="PF03918"/>
    </source>
</evidence>
<dbReference type="Pfam" id="PF03918">
    <property type="entry name" value="CcmH"/>
    <property type="match status" value="1"/>
</dbReference>
<evidence type="ECO:0000256" key="5">
    <source>
        <dbReference type="ARBA" id="ARBA00022748"/>
    </source>
</evidence>
<comment type="caution">
    <text evidence="9">The sequence shown here is derived from an EMBL/GenBank/DDBJ whole genome shotgun (WGS) entry which is preliminary data.</text>
</comment>
<feature type="chain" id="PRO_5045008161" description="Cytochrome c-type biogenesis protein" evidence="7">
    <location>
        <begin position="23"/>
        <end position="163"/>
    </location>
</feature>
<proteinExistence type="inferred from homology"/>
<name>A0ABV9JR88_9GAMM</name>
<keyword evidence="10" id="KW-1185">Reference proteome</keyword>
<sequence>MNKWMTALMLLPALLLAPSLLAANSADTPQAMTEFDSATQQALYKELTHELRCPKCQNQNIADSHAVVAVDMRNKTLELLKQGKNKDDVLAYMKSRYGDFVHYQPPVNRSTLVLWAVPVVMLLVLLLSVFWRRRGRTNDSAAQTPDAAEQQLDQLIAQYRRKP</sequence>
<dbReference type="PANTHER" id="PTHR47870">
    <property type="entry name" value="CYTOCHROME C-TYPE BIOGENESIS PROTEIN CCMH"/>
    <property type="match status" value="1"/>
</dbReference>
<dbReference type="InterPro" id="IPR051263">
    <property type="entry name" value="C-type_cytochrome_biogenesis"/>
</dbReference>
<comment type="function">
    <text evidence="7">Possible subunit of a heme lyase.</text>
</comment>
<protein>
    <recommendedName>
        <fullName evidence="7">Cytochrome c-type biogenesis protein</fullName>
    </recommendedName>
</protein>
<dbReference type="InterPro" id="IPR005616">
    <property type="entry name" value="CcmH/CycL/Ccl2/NrfF_N"/>
</dbReference>
<keyword evidence="7" id="KW-0472">Membrane</keyword>
<feature type="domain" description="CcmH/CycL/Ccl2/NrfF N-terminal" evidence="8">
    <location>
        <begin position="20"/>
        <end position="154"/>
    </location>
</feature>
<dbReference type="PANTHER" id="PTHR47870:SF1">
    <property type="entry name" value="CYTOCHROME C-TYPE BIOGENESIS PROTEIN CCMH"/>
    <property type="match status" value="1"/>
</dbReference>
<keyword evidence="6 7" id="KW-0408">Iron</keyword>
<accession>A0ABV9JR88</accession>
<reference evidence="10" key="1">
    <citation type="journal article" date="2019" name="Int. J. Syst. Evol. Microbiol.">
        <title>The Global Catalogue of Microorganisms (GCM) 10K type strain sequencing project: providing services to taxonomists for standard genome sequencing and annotation.</title>
        <authorList>
            <consortium name="The Broad Institute Genomics Platform"/>
            <consortium name="The Broad Institute Genome Sequencing Center for Infectious Disease"/>
            <person name="Wu L."/>
            <person name="Ma J."/>
        </authorList>
    </citation>
    <scope>NUCLEOTIDE SEQUENCE [LARGE SCALE GENOMIC DNA]</scope>
    <source>
        <strain evidence="10">DT28</strain>
    </source>
</reference>
<evidence type="ECO:0000256" key="3">
    <source>
        <dbReference type="ARBA" id="ARBA00022723"/>
    </source>
</evidence>
<comment type="similarity">
    <text evidence="1 7">Belongs to the CcmH/CycL/Ccl2/NrfF family.</text>
</comment>
<evidence type="ECO:0000313" key="9">
    <source>
        <dbReference type="EMBL" id="MFC4656740.1"/>
    </source>
</evidence>
<evidence type="ECO:0000256" key="6">
    <source>
        <dbReference type="ARBA" id="ARBA00023004"/>
    </source>
</evidence>
<gene>
    <name evidence="9" type="ORF">ACFO3I_17100</name>
</gene>
<keyword evidence="3 7" id="KW-0479">Metal-binding</keyword>
<dbReference type="CDD" id="cd16378">
    <property type="entry name" value="CcmH_N"/>
    <property type="match status" value="1"/>
</dbReference>
<dbReference type="EMBL" id="JBHSGB010000017">
    <property type="protein sequence ID" value="MFC4656740.1"/>
    <property type="molecule type" value="Genomic_DNA"/>
</dbReference>
<feature type="signal peptide" evidence="7">
    <location>
        <begin position="1"/>
        <end position="22"/>
    </location>
</feature>
<keyword evidence="2 7" id="KW-0349">Heme</keyword>
<evidence type="ECO:0000256" key="1">
    <source>
        <dbReference type="ARBA" id="ARBA00010342"/>
    </source>
</evidence>